<feature type="compositionally biased region" description="Polar residues" evidence="15">
    <location>
        <begin position="1"/>
        <end position="15"/>
    </location>
</feature>
<dbReference type="SUPFAM" id="SSF53187">
    <property type="entry name" value="Zn-dependent exopeptidases"/>
    <property type="match status" value="1"/>
</dbReference>
<evidence type="ECO:0000313" key="20">
    <source>
        <dbReference type="EMBL" id="KAF0287619.1"/>
    </source>
</evidence>
<dbReference type="GO" id="GO:0046872">
    <property type="term" value="F:metal ion binding"/>
    <property type="evidence" value="ECO:0007669"/>
    <property type="project" value="UniProtKB-KW"/>
</dbReference>
<accession>A0A6A4V3D5</accession>
<evidence type="ECO:0000259" key="17">
    <source>
        <dbReference type="Pfam" id="PF04389"/>
    </source>
</evidence>
<feature type="transmembrane region" description="Helical" evidence="16">
    <location>
        <begin position="595"/>
        <end position="617"/>
    </location>
</feature>
<dbReference type="GO" id="GO:0005789">
    <property type="term" value="C:endoplasmic reticulum membrane"/>
    <property type="evidence" value="ECO:0007669"/>
    <property type="project" value="UniProtKB-SubCell"/>
</dbReference>
<protein>
    <recommendedName>
        <fullName evidence="14">FXNA-like protease</fullName>
    </recommendedName>
</protein>
<evidence type="ECO:0000256" key="14">
    <source>
        <dbReference type="ARBA" id="ARBA00078796"/>
    </source>
</evidence>
<keyword evidence="13" id="KW-0325">Glycoprotein</keyword>
<keyword evidence="4" id="KW-0645">Protease</keyword>
<comment type="subcellular location">
    <subcellularLocation>
        <location evidence="2">Endoplasmic reticulum membrane</location>
        <topology evidence="2">Multi-pass membrane protein</topology>
    </subcellularLocation>
</comment>
<evidence type="ECO:0000256" key="3">
    <source>
        <dbReference type="ARBA" id="ARBA00010918"/>
    </source>
</evidence>
<feature type="transmembrane region" description="Helical" evidence="16">
    <location>
        <begin position="361"/>
        <end position="379"/>
    </location>
</feature>
<keyword evidence="10 16" id="KW-1133">Transmembrane helix</keyword>
<organism evidence="20 21">
    <name type="scientific">Amphibalanus amphitrite</name>
    <name type="common">Striped barnacle</name>
    <name type="synonym">Balanus amphitrite</name>
    <dbReference type="NCBI Taxonomy" id="1232801"/>
    <lineage>
        <taxon>Eukaryota</taxon>
        <taxon>Metazoa</taxon>
        <taxon>Ecdysozoa</taxon>
        <taxon>Arthropoda</taxon>
        <taxon>Crustacea</taxon>
        <taxon>Multicrustacea</taxon>
        <taxon>Cirripedia</taxon>
        <taxon>Thoracica</taxon>
        <taxon>Thoracicalcarea</taxon>
        <taxon>Balanomorpha</taxon>
        <taxon>Balanoidea</taxon>
        <taxon>Balanidae</taxon>
        <taxon>Amphibalaninae</taxon>
        <taxon>Amphibalanus</taxon>
    </lineage>
</organism>
<feature type="transmembrane region" description="Helical" evidence="16">
    <location>
        <begin position="391"/>
        <end position="417"/>
    </location>
</feature>
<feature type="transmembrane region" description="Helical" evidence="16">
    <location>
        <begin position="437"/>
        <end position="457"/>
    </location>
</feature>
<keyword evidence="21" id="KW-1185">Reference proteome</keyword>
<evidence type="ECO:0000256" key="16">
    <source>
        <dbReference type="SAM" id="Phobius"/>
    </source>
</evidence>
<keyword evidence="12 16" id="KW-0472">Membrane</keyword>
<evidence type="ECO:0000313" key="21">
    <source>
        <dbReference type="Proteomes" id="UP000440578"/>
    </source>
</evidence>
<evidence type="ECO:0000256" key="2">
    <source>
        <dbReference type="ARBA" id="ARBA00004477"/>
    </source>
</evidence>
<dbReference type="Proteomes" id="UP000440578">
    <property type="component" value="Unassembled WGS sequence"/>
</dbReference>
<evidence type="ECO:0000256" key="1">
    <source>
        <dbReference type="ARBA" id="ARBA00001947"/>
    </source>
</evidence>
<evidence type="ECO:0000259" key="18">
    <source>
        <dbReference type="Pfam" id="PF22248"/>
    </source>
</evidence>
<dbReference type="CDD" id="cd03875">
    <property type="entry name" value="M28_Fxna_like"/>
    <property type="match status" value="1"/>
</dbReference>
<dbReference type="InterPro" id="IPR053973">
    <property type="entry name" value="ERMP1-like_C"/>
</dbReference>
<dbReference type="InterPro" id="IPR053974">
    <property type="entry name" value="ERMP1_1-A_TM"/>
</dbReference>
<evidence type="ECO:0000256" key="4">
    <source>
        <dbReference type="ARBA" id="ARBA00022670"/>
    </source>
</evidence>
<feature type="transmembrane region" description="Helical" evidence="16">
    <location>
        <begin position="533"/>
        <end position="553"/>
    </location>
</feature>
<comment type="caution">
    <text evidence="20">The sequence shown here is derived from an EMBL/GenBank/DDBJ whole genome shotgun (WGS) entry which is preliminary data.</text>
</comment>
<dbReference type="Pfam" id="PF04389">
    <property type="entry name" value="Peptidase_M28"/>
    <property type="match status" value="1"/>
</dbReference>
<keyword evidence="6" id="KW-0479">Metal-binding</keyword>
<evidence type="ECO:0000256" key="5">
    <source>
        <dbReference type="ARBA" id="ARBA00022692"/>
    </source>
</evidence>
<feature type="transmembrane region" description="Helical" evidence="16">
    <location>
        <begin position="477"/>
        <end position="503"/>
    </location>
</feature>
<proteinExistence type="inferred from homology"/>
<evidence type="ECO:0000256" key="8">
    <source>
        <dbReference type="ARBA" id="ARBA00022824"/>
    </source>
</evidence>
<dbReference type="GO" id="GO:0006508">
    <property type="term" value="P:proteolysis"/>
    <property type="evidence" value="ECO:0007669"/>
    <property type="project" value="UniProtKB-KW"/>
</dbReference>
<comment type="cofactor">
    <cofactor evidence="1">
        <name>Zn(2+)</name>
        <dbReference type="ChEBI" id="CHEBI:29105"/>
    </cofactor>
</comment>
<gene>
    <name evidence="20" type="primary">Ermp1</name>
    <name evidence="20" type="ORF">FJT64_014005</name>
</gene>
<feature type="domain" description="Endoplasmic reticulum metallopeptidase 1/1-A TM" evidence="19">
    <location>
        <begin position="390"/>
        <end position="608"/>
    </location>
</feature>
<evidence type="ECO:0000256" key="9">
    <source>
        <dbReference type="ARBA" id="ARBA00022833"/>
    </source>
</evidence>
<sequence>MEHASSTIGGRSGSASVRRDDRVPIVRPTPGGVCSVVDTALETVEERHPEPGELEVNARRFLRRLVALGPRICGSEENERHAVKILLDELEAIQETVPTHHQLTIDRQVVSGSFKMQSLDGVTSEYANVQNIVARLGPAEPSEHSVLVNCHFDTAIGSPGASDDGVSCAVMMEVLRRIARSDVKLQHNIVFLFNGAEENMLQAAHGFITQHSWAWSVRAHVNLEACGAGGREIVFQTGPGHPWLVKAYAESVPHPFAHIIGQEVFQSGIIPSDTDFRIFRDYGRIPGLDTAFIRNGYVYHTPYDDERQITAGSVQRAGENVEAILLRLATENDIIDAHKQEVGTMVFLDYMGLFMLIYPDWLSELICLAVALLAGYTIFDTLRIRGLTVSQLLLSAGVQLFSWLVAAAVVAVIAIGLDSWNATMSWYAARGWIVGLYTAPVLGTLILVQQGLSGLLFPKLRSDPARLEALLYESQRLLLAALMIGLALVRLYSSVAFMLLLLVPTLVRSVVTERVCGVTSGPVHLATYVLSQLAPAGFLLNLVAISLELFIPITGRMGNSLNPELIIGVLMTGYTILCSLYAMTSLSLVGCHRQLSRLLLLVGLLSVALVTLTPLGFPYSSDRPHIRAQRVWVQHVDRTFRETDGTVRRHDSGFMLMNMDRNSPRSLSDALPELATAANTGDDCDKELYCGAPYYYPFRRRVYENSYIAGPAPELAVPLEYRTGVEKRPDGVRRVHFNITGPDHMTMQLSPRPGVQLIGWNLADGVPLTGQEFQGRPTYFLYFSWGRSSAPWAIWADFKVSEQHEPSDYLTDAVINGHHIHGPAMKSATLREFLARLPDWTVAVGFSSALEAIRV</sequence>
<evidence type="ECO:0000256" key="12">
    <source>
        <dbReference type="ARBA" id="ARBA00023136"/>
    </source>
</evidence>
<comment type="similarity">
    <text evidence="3">Belongs to the peptidase M28 family.</text>
</comment>
<dbReference type="InterPro" id="IPR048024">
    <property type="entry name" value="Fxna-like_M28_dom"/>
</dbReference>
<evidence type="ECO:0000256" key="13">
    <source>
        <dbReference type="ARBA" id="ARBA00023180"/>
    </source>
</evidence>
<feature type="domain" description="Endoplasmic reticulum metallopeptidase 1-like C-terminal" evidence="18">
    <location>
        <begin position="627"/>
        <end position="851"/>
    </location>
</feature>
<evidence type="ECO:0000256" key="11">
    <source>
        <dbReference type="ARBA" id="ARBA00023049"/>
    </source>
</evidence>
<dbReference type="EMBL" id="VIIS01002179">
    <property type="protein sequence ID" value="KAF0287619.1"/>
    <property type="molecule type" value="Genomic_DNA"/>
</dbReference>
<feature type="region of interest" description="Disordered" evidence="15">
    <location>
        <begin position="1"/>
        <end position="24"/>
    </location>
</feature>
<keyword evidence="11" id="KW-0482">Metalloprotease</keyword>
<dbReference type="InterPro" id="IPR045175">
    <property type="entry name" value="M28_fam"/>
</dbReference>
<evidence type="ECO:0000256" key="6">
    <source>
        <dbReference type="ARBA" id="ARBA00022723"/>
    </source>
</evidence>
<keyword evidence="7" id="KW-0378">Hydrolase</keyword>
<dbReference type="Pfam" id="PF22249">
    <property type="entry name" value="ERMP1-TM"/>
    <property type="match status" value="1"/>
</dbReference>
<dbReference type="GO" id="GO:0008235">
    <property type="term" value="F:metalloexopeptidase activity"/>
    <property type="evidence" value="ECO:0007669"/>
    <property type="project" value="InterPro"/>
</dbReference>
<keyword evidence="9" id="KW-0862">Zinc</keyword>
<keyword evidence="8" id="KW-0256">Endoplasmic reticulum</keyword>
<keyword evidence="5 16" id="KW-0812">Transmembrane</keyword>
<reference evidence="20 21" key="1">
    <citation type="submission" date="2019-07" db="EMBL/GenBank/DDBJ databases">
        <title>Draft genome assembly of a fouling barnacle, Amphibalanus amphitrite (Darwin, 1854): The first reference genome for Thecostraca.</title>
        <authorList>
            <person name="Kim W."/>
        </authorList>
    </citation>
    <scope>NUCLEOTIDE SEQUENCE [LARGE SCALE GENOMIC DNA]</scope>
    <source>
        <strain evidence="20">SNU_AA5</strain>
        <tissue evidence="20">Soma without cirri and trophi</tissue>
    </source>
</reference>
<dbReference type="Gene3D" id="3.40.630.10">
    <property type="entry name" value="Zn peptidases"/>
    <property type="match status" value="1"/>
</dbReference>
<dbReference type="Pfam" id="PF22248">
    <property type="entry name" value="ERMP1_C"/>
    <property type="match status" value="1"/>
</dbReference>
<evidence type="ECO:0000256" key="15">
    <source>
        <dbReference type="SAM" id="MobiDB-lite"/>
    </source>
</evidence>
<dbReference type="InterPro" id="IPR007484">
    <property type="entry name" value="Peptidase_M28"/>
</dbReference>
<feature type="domain" description="Peptidase M28" evidence="17">
    <location>
        <begin position="131"/>
        <end position="323"/>
    </location>
</feature>
<dbReference type="PANTHER" id="PTHR12147">
    <property type="entry name" value="METALLOPEPTIDASE M28 FAMILY MEMBER"/>
    <property type="match status" value="1"/>
</dbReference>
<dbReference type="OrthoDB" id="76293at2759"/>
<evidence type="ECO:0000256" key="7">
    <source>
        <dbReference type="ARBA" id="ARBA00022801"/>
    </source>
</evidence>
<dbReference type="FunFam" id="3.40.630.10:FF:000008">
    <property type="entry name" value="Endoplasmic reticulum metallopeptidase 1"/>
    <property type="match status" value="1"/>
</dbReference>
<dbReference type="AlphaFoldDB" id="A0A6A4V3D5"/>
<feature type="transmembrane region" description="Helical" evidence="16">
    <location>
        <begin position="565"/>
        <end position="583"/>
    </location>
</feature>
<evidence type="ECO:0000259" key="19">
    <source>
        <dbReference type="Pfam" id="PF22249"/>
    </source>
</evidence>
<dbReference type="PANTHER" id="PTHR12147:SF22">
    <property type="entry name" value="ENDOPLASMIC RETICULUM METALLOPEPTIDASE 1"/>
    <property type="match status" value="1"/>
</dbReference>
<name>A0A6A4V3D5_AMPAM</name>
<evidence type="ECO:0000256" key="10">
    <source>
        <dbReference type="ARBA" id="ARBA00022989"/>
    </source>
</evidence>